<dbReference type="Proteomes" id="UP001168338">
    <property type="component" value="Unassembled WGS sequence"/>
</dbReference>
<feature type="transmembrane region" description="Helical" evidence="1">
    <location>
        <begin position="66"/>
        <end position="90"/>
    </location>
</feature>
<keyword evidence="1" id="KW-1133">Transmembrane helix</keyword>
<evidence type="ECO:0000256" key="1">
    <source>
        <dbReference type="SAM" id="Phobius"/>
    </source>
</evidence>
<feature type="transmembrane region" description="Helical" evidence="1">
    <location>
        <begin position="6"/>
        <end position="29"/>
    </location>
</feature>
<gene>
    <name evidence="2" type="ORF">FGU65_01370</name>
</gene>
<comment type="caution">
    <text evidence="2">The sequence shown here is derived from an EMBL/GenBank/DDBJ whole genome shotgun (WGS) entry which is preliminary data.</text>
</comment>
<name>A0ABT8M6J8_9EURY</name>
<evidence type="ECO:0000313" key="3">
    <source>
        <dbReference type="Proteomes" id="UP001168338"/>
    </source>
</evidence>
<feature type="transmembrane region" description="Helical" evidence="1">
    <location>
        <begin position="36"/>
        <end position="60"/>
    </location>
</feature>
<proteinExistence type="predicted"/>
<sequence length="92" mass="10217">MEIEQIQQMLAVVSFLLGGLLIGIIYNAYRIVRQQTLLYFIYGLFTLIVGIAFADLVSIFTPDAFVVLWATVFSRLVVIIGLGVMAYGVLRG</sequence>
<dbReference type="RefSeq" id="WP_301662602.1">
    <property type="nucleotide sequence ID" value="NZ_VCYH01000001.1"/>
</dbReference>
<protein>
    <submittedName>
        <fullName evidence="2">Uncharacterized protein</fullName>
    </submittedName>
</protein>
<organism evidence="2 3">
    <name type="scientific">Methanoculleus frigidifontis</name>
    <dbReference type="NCBI Taxonomy" id="2584085"/>
    <lineage>
        <taxon>Archaea</taxon>
        <taxon>Methanobacteriati</taxon>
        <taxon>Methanobacteriota</taxon>
        <taxon>Stenosarchaea group</taxon>
        <taxon>Methanomicrobia</taxon>
        <taxon>Methanomicrobiales</taxon>
        <taxon>Methanomicrobiaceae</taxon>
        <taxon>Methanoculleus</taxon>
    </lineage>
</organism>
<reference evidence="2" key="1">
    <citation type="submission" date="2019-05" db="EMBL/GenBank/DDBJ databases">
        <title>Methanoculleus sp. FWC-SCC1, a methanogenic archaeon isolated from deep marine cold seep.</title>
        <authorList>
            <person name="Chen Y.-W."/>
            <person name="Chen S.-C."/>
            <person name="Teng N.-H."/>
            <person name="Lai M.-C."/>
        </authorList>
    </citation>
    <scope>NUCLEOTIDE SEQUENCE</scope>
    <source>
        <strain evidence="2">FWC-SCC1</strain>
    </source>
</reference>
<evidence type="ECO:0000313" key="2">
    <source>
        <dbReference type="EMBL" id="MDN7023560.1"/>
    </source>
</evidence>
<keyword evidence="1" id="KW-0472">Membrane</keyword>
<accession>A0ABT8M6J8</accession>
<dbReference type="EMBL" id="VCYH01000001">
    <property type="protein sequence ID" value="MDN7023560.1"/>
    <property type="molecule type" value="Genomic_DNA"/>
</dbReference>
<keyword evidence="3" id="KW-1185">Reference proteome</keyword>
<keyword evidence="1" id="KW-0812">Transmembrane</keyword>